<comment type="subcellular location">
    <subcellularLocation>
        <location evidence="1">Nucleus</location>
    </subcellularLocation>
</comment>
<name>A0A9P6VXJ3_MAUEX</name>
<feature type="domain" description="RSE1/DDB1/CPSF1 first beta-propeller" evidence="6">
    <location>
        <begin position="22"/>
        <end position="405"/>
    </location>
</feature>
<dbReference type="GO" id="GO:0006397">
    <property type="term" value="P:mRNA processing"/>
    <property type="evidence" value="ECO:0007669"/>
    <property type="project" value="UniProtKB-KW"/>
</dbReference>
<evidence type="ECO:0000256" key="3">
    <source>
        <dbReference type="ARBA" id="ARBA00023242"/>
    </source>
</evidence>
<proteinExistence type="predicted"/>
<dbReference type="InterPro" id="IPR058543">
    <property type="entry name" value="Beta-prop_RSE1/DDB1/CPSF1_2nd"/>
</dbReference>
<accession>A0A9P6VXJ3</accession>
<evidence type="ECO:0000259" key="5">
    <source>
        <dbReference type="Pfam" id="PF03178"/>
    </source>
</evidence>
<feature type="domain" description="RSE1/DDB1/CPSF1 C-terminal" evidence="5">
    <location>
        <begin position="957"/>
        <end position="1264"/>
    </location>
</feature>
<comment type="caution">
    <text evidence="8">The sequence shown here is derived from an EMBL/GenBank/DDBJ whole genome shotgun (WGS) entry which is preliminary data.</text>
</comment>
<evidence type="ECO:0000256" key="2">
    <source>
        <dbReference type="ARBA" id="ARBA00022664"/>
    </source>
</evidence>
<feature type="compositionally biased region" description="Acidic residues" evidence="4">
    <location>
        <begin position="725"/>
        <end position="742"/>
    </location>
</feature>
<keyword evidence="2" id="KW-0507">mRNA processing</keyword>
<evidence type="ECO:0000259" key="6">
    <source>
        <dbReference type="Pfam" id="PF10433"/>
    </source>
</evidence>
<dbReference type="InterPro" id="IPR018846">
    <property type="entry name" value="Beta-prop_RSE1/DDB1/CPSF1_1st"/>
</dbReference>
<feature type="region of interest" description="Disordered" evidence="4">
    <location>
        <begin position="722"/>
        <end position="759"/>
    </location>
</feature>
<dbReference type="GO" id="GO:0005634">
    <property type="term" value="C:nucleus"/>
    <property type="evidence" value="ECO:0007669"/>
    <property type="project" value="UniProtKB-SubCell"/>
</dbReference>
<sequence>MIIQDNEPYLYNLLLQKQLNYTSICTGSFTVPKTHQICSSTGNSLDIYDISNGKIDPILSVDNINSTITSIGTINPQKNIEPQLAKILILSDSGNITILQFDPLNNTMKPIIIEPLMRSGMRRTTPLYHHTIDPQGKFIFMTAFSKFTYMYTIEYTNDNGNNQMKLSSPIGFARDSSIVSSVTVCDTKPYENPIFATIENSKNFNDPKQTLNFYTLDLNLNQILLLNSFNLKRQSFNFLPLPDLVKFGYINASNENDQEQSNPFILLATENHLLIKDMLGFHTIEIPIPHRNGDTRPIDMLSVDIQTIKDKDFIIILQTSNGDLLKLQFQKNSSSNILKASINYFDTLPHGDSLTIFPNGYMFVNSEFNDKLLLQFESLGSNKFEIQKTYKIHDKLQNLSLIDTLKTLNPLTSTSIITSKDNIITSFLTRSNDKSLRILSSSIKFDDLISSNLPPNPRNIWTLKQDPMTANKTNYHNLLVLGFENTTTFLQIEGNSIRDLKLPSTDTFIVQNDKTIHMNTMLGNTIIQVCSNSCNQISIKQNYKSILNWYPPAGITIVKADSTPTQLILALSNNDIIYMQIQPNGNIVESQKKLSMDTKITDISVYNDPGKPLEPCKFLIVGTDDKLINVISLQHDNNGNEDEDNFLEIISFMKLTDVPNSVLYTPGHIHAGLNNGIYSRSKIVDSGAKQIATGEIKDVWNKYIGVKKVTLSVIKRTVLSLTSNENEEDEEEDSDDDDDDDGNGEHKSKEDNDDERENHLTPCVLVTSDTTWASYQHKGNFYIRPIDFSSDIKGLSQVSEITTETLKFNGCCILSKSGKLIIGQFKDFIFNNKWLRMEEIPLSLDNDTNIKDEESDSDEEMDLQVDIQKFRNKITLPYNGYTIFIDNMVDDDDDKDYEKSVRISVLDSNMRFLEFVKDDNSKCNFQFFSNFTAITAKLINFAKGGNSNLILSTVERKLITYEISIKKSFFKLIELHTTEVDDRVNALCEFDNKLIVPIRNKLVIYSLGKTQLLKKAVHSTIPSTHIIVTIDNWKDKRIAVGDIQESVTIYQVLDDKFVAIASDVTKRHVVAAKFLDPYTVIGSDRFGNIWTLRVPEAAQDDKTSNIIVNNNDKKLSGNLIETPYQLKVLNHYYINDMVMDIFIVHNIHKSGRDCILYTGIQGTIGALIPIISKNEVTLLKKVEDNIADIEMTVSTFLNSDENDDDFKNLTGIDSEELQTIKDNKKKEHFPEGGYSLVGRDHEAYRGYYAPVRNIINGDLCETFQNLPTLEQNLICSKISKHNLTKEDILNAMNEVRTGYL</sequence>
<dbReference type="InterPro" id="IPR050358">
    <property type="entry name" value="RSE1/DDB1/CFT1"/>
</dbReference>
<dbReference type="InterPro" id="IPR015943">
    <property type="entry name" value="WD40/YVTN_repeat-like_dom_sf"/>
</dbReference>
<feature type="domain" description="RSE1/DDB1/CPSF1 second beta-propeller" evidence="7">
    <location>
        <begin position="449"/>
        <end position="824"/>
    </location>
</feature>
<evidence type="ECO:0000313" key="9">
    <source>
        <dbReference type="Proteomes" id="UP000750334"/>
    </source>
</evidence>
<evidence type="ECO:0000256" key="4">
    <source>
        <dbReference type="SAM" id="MobiDB-lite"/>
    </source>
</evidence>
<dbReference type="Pfam" id="PF10433">
    <property type="entry name" value="Beta-prop_RSE1_1st"/>
    <property type="match status" value="1"/>
</dbReference>
<dbReference type="PANTHER" id="PTHR10644">
    <property type="entry name" value="DNA REPAIR/RNA PROCESSING CPSF FAMILY"/>
    <property type="match status" value="1"/>
</dbReference>
<dbReference type="InterPro" id="IPR004871">
    <property type="entry name" value="RSE1/DDB1/CPSF1_C"/>
</dbReference>
<evidence type="ECO:0000256" key="1">
    <source>
        <dbReference type="ARBA" id="ARBA00004123"/>
    </source>
</evidence>
<gene>
    <name evidence="8" type="primary">RSE1</name>
    <name evidence="8" type="ORF">C6P45_002318</name>
</gene>
<keyword evidence="3" id="KW-0539">Nucleus</keyword>
<dbReference type="Pfam" id="PF03178">
    <property type="entry name" value="CPSF_A"/>
    <property type="match status" value="1"/>
</dbReference>
<organism evidence="8 9">
    <name type="scientific">Maudiozyma exigua</name>
    <name type="common">Yeast</name>
    <name type="synonym">Kazachstania exigua</name>
    <dbReference type="NCBI Taxonomy" id="34358"/>
    <lineage>
        <taxon>Eukaryota</taxon>
        <taxon>Fungi</taxon>
        <taxon>Dikarya</taxon>
        <taxon>Ascomycota</taxon>
        <taxon>Saccharomycotina</taxon>
        <taxon>Saccharomycetes</taxon>
        <taxon>Saccharomycetales</taxon>
        <taxon>Saccharomycetaceae</taxon>
        <taxon>Maudiozyma</taxon>
    </lineage>
</organism>
<reference evidence="8 9" key="1">
    <citation type="submission" date="2020-11" db="EMBL/GenBank/DDBJ databases">
        <title>Kefir isolates.</title>
        <authorList>
            <person name="Marcisauskas S."/>
            <person name="Kim Y."/>
            <person name="Blasche S."/>
        </authorList>
    </citation>
    <scope>NUCLEOTIDE SEQUENCE [LARGE SCALE GENOMIC DNA]</scope>
    <source>
        <strain evidence="8 9">OG2</strain>
    </source>
</reference>
<dbReference type="Proteomes" id="UP000750334">
    <property type="component" value="Unassembled WGS sequence"/>
</dbReference>
<dbReference type="Pfam" id="PF23726">
    <property type="entry name" value="Beta-prop_RSE1_2nd"/>
    <property type="match status" value="1"/>
</dbReference>
<keyword evidence="9" id="KW-1185">Reference proteome</keyword>
<dbReference type="GO" id="GO:0003676">
    <property type="term" value="F:nucleic acid binding"/>
    <property type="evidence" value="ECO:0007669"/>
    <property type="project" value="InterPro"/>
</dbReference>
<dbReference type="OrthoDB" id="436637at2759"/>
<dbReference type="Gene3D" id="2.130.10.10">
    <property type="entry name" value="YVTN repeat-like/Quinoprotein amine dehydrogenase"/>
    <property type="match status" value="3"/>
</dbReference>
<evidence type="ECO:0000259" key="7">
    <source>
        <dbReference type="Pfam" id="PF23726"/>
    </source>
</evidence>
<dbReference type="EMBL" id="PUHR01000226">
    <property type="protein sequence ID" value="KAG0657860.1"/>
    <property type="molecule type" value="Genomic_DNA"/>
</dbReference>
<evidence type="ECO:0000313" key="8">
    <source>
        <dbReference type="EMBL" id="KAG0657860.1"/>
    </source>
</evidence>
<protein>
    <submittedName>
        <fullName evidence="8">Pre-mRNA-splicing factor rse1</fullName>
    </submittedName>
</protein>